<keyword evidence="5" id="KW-0325">Glycoprotein</keyword>
<accession>A0AAV8EY16</accession>
<proteinExistence type="predicted"/>
<evidence type="ECO:0000256" key="3">
    <source>
        <dbReference type="ARBA" id="ARBA00022676"/>
    </source>
</evidence>
<feature type="chain" id="PRO_5043933617" evidence="6">
    <location>
        <begin position="23"/>
        <end position="445"/>
    </location>
</feature>
<comment type="caution">
    <text evidence="8">The sequence shown here is derived from an EMBL/GenBank/DDBJ whole genome shotgun (WGS) entry which is preliminary data.</text>
</comment>
<dbReference type="Proteomes" id="UP001140206">
    <property type="component" value="Chromosome 2"/>
</dbReference>
<organism evidence="8 9">
    <name type="scientific">Rhynchospora pubera</name>
    <dbReference type="NCBI Taxonomy" id="906938"/>
    <lineage>
        <taxon>Eukaryota</taxon>
        <taxon>Viridiplantae</taxon>
        <taxon>Streptophyta</taxon>
        <taxon>Embryophyta</taxon>
        <taxon>Tracheophyta</taxon>
        <taxon>Spermatophyta</taxon>
        <taxon>Magnoliopsida</taxon>
        <taxon>Liliopsida</taxon>
        <taxon>Poales</taxon>
        <taxon>Cyperaceae</taxon>
        <taxon>Cyperoideae</taxon>
        <taxon>Rhynchosporeae</taxon>
        <taxon>Rhynchospora</taxon>
    </lineage>
</organism>
<sequence length="445" mass="51393">MKLRQVPLLFFLLLFLASCTLLFPTHFFTNHIYNSTFLFCSYLKSKRIASTTRSNLHLSNTSIWCDRTDHHSDICFMSGDVRTHSPSSSISLYLPPSNPSNWVIKEERIRPYTRKWETPLMDTIDEIILRTASRNDSFHHKCDVTHDSPALVFSAAGYTGNLFHSFNNVLLPLYITSQHLNQHVVLVVCGYRNWWYRKYEEILSQISEHPIVDFSNDTRTHCFPAAIVGLRFHGTLSVEPRRLHDRKSIMDFQNFLRKSYEPNNKRIEVYSKKKNHTPKLVIISRKGTREIENERDVIQVSKKVGFDVEVLSPNETMPLKHIFDKLSKSDVVMGVHGAGLTHFLFMRPGSMLIQIEPLGVADEAWQCFGEPALKMGIRYINYKVNLSESSLYKKYPISAMDTNAMESKKKGWKHTKEVYLEGQNVTLDLNRVKKVLTQAIGDLGF</sequence>
<dbReference type="PROSITE" id="PS51257">
    <property type="entry name" value="PROKAR_LIPOPROTEIN"/>
    <property type="match status" value="1"/>
</dbReference>
<evidence type="ECO:0000256" key="1">
    <source>
        <dbReference type="ARBA" id="ARBA00004323"/>
    </source>
</evidence>
<evidence type="ECO:0000256" key="2">
    <source>
        <dbReference type="ARBA" id="ARBA00004881"/>
    </source>
</evidence>
<keyword evidence="3" id="KW-0328">Glycosyltransferase</keyword>
<dbReference type="EMBL" id="JAMFTS010000002">
    <property type="protein sequence ID" value="KAJ4786305.1"/>
    <property type="molecule type" value="Genomic_DNA"/>
</dbReference>
<dbReference type="PANTHER" id="PTHR20961:SF124">
    <property type="entry name" value="GLYCOSYLTRANSFERASE"/>
    <property type="match status" value="1"/>
</dbReference>
<dbReference type="InterPro" id="IPR049625">
    <property type="entry name" value="Glyco_transf_61_cat"/>
</dbReference>
<dbReference type="GO" id="GO:0016763">
    <property type="term" value="F:pentosyltransferase activity"/>
    <property type="evidence" value="ECO:0007669"/>
    <property type="project" value="UniProtKB-ARBA"/>
</dbReference>
<evidence type="ECO:0000256" key="4">
    <source>
        <dbReference type="ARBA" id="ARBA00022679"/>
    </source>
</evidence>
<keyword evidence="9" id="KW-1185">Reference proteome</keyword>
<evidence type="ECO:0000313" key="9">
    <source>
        <dbReference type="Proteomes" id="UP001140206"/>
    </source>
</evidence>
<evidence type="ECO:0000256" key="6">
    <source>
        <dbReference type="SAM" id="SignalP"/>
    </source>
</evidence>
<comment type="pathway">
    <text evidence="2">Glycan metabolism.</text>
</comment>
<name>A0AAV8EY16_9POAL</name>
<dbReference type="InterPro" id="IPR007657">
    <property type="entry name" value="Glycosyltransferase_61"/>
</dbReference>
<gene>
    <name evidence="8" type="ORF">LUZ62_037551</name>
</gene>
<keyword evidence="6" id="KW-0732">Signal</keyword>
<keyword evidence="4" id="KW-0808">Transferase</keyword>
<protein>
    <submittedName>
        <fullName evidence="8">Glycosyltransferase family 61 protein</fullName>
    </submittedName>
</protein>
<dbReference type="GO" id="GO:0000139">
    <property type="term" value="C:Golgi membrane"/>
    <property type="evidence" value="ECO:0007669"/>
    <property type="project" value="UniProtKB-SubCell"/>
</dbReference>
<feature type="domain" description="Glycosyltransferase 61 catalytic" evidence="7">
    <location>
        <begin position="243"/>
        <end position="352"/>
    </location>
</feature>
<evidence type="ECO:0000256" key="5">
    <source>
        <dbReference type="ARBA" id="ARBA00023180"/>
    </source>
</evidence>
<comment type="subcellular location">
    <subcellularLocation>
        <location evidence="1">Golgi apparatus membrane</location>
        <topology evidence="1">Single-pass type II membrane protein</topology>
    </subcellularLocation>
</comment>
<dbReference type="Pfam" id="PF04577">
    <property type="entry name" value="Glyco_transf_61"/>
    <property type="match status" value="1"/>
</dbReference>
<evidence type="ECO:0000313" key="8">
    <source>
        <dbReference type="EMBL" id="KAJ4786305.1"/>
    </source>
</evidence>
<feature type="signal peptide" evidence="6">
    <location>
        <begin position="1"/>
        <end position="22"/>
    </location>
</feature>
<dbReference type="AlphaFoldDB" id="A0AAV8EY16"/>
<dbReference type="PANTHER" id="PTHR20961">
    <property type="entry name" value="GLYCOSYLTRANSFERASE"/>
    <property type="match status" value="1"/>
</dbReference>
<reference evidence="8" key="1">
    <citation type="submission" date="2022-08" db="EMBL/GenBank/DDBJ databases">
        <authorList>
            <person name="Marques A."/>
        </authorList>
    </citation>
    <scope>NUCLEOTIDE SEQUENCE</scope>
    <source>
        <strain evidence="8">RhyPub2mFocal</strain>
        <tissue evidence="8">Leaves</tissue>
    </source>
</reference>
<evidence type="ECO:0000259" key="7">
    <source>
        <dbReference type="Pfam" id="PF04577"/>
    </source>
</evidence>